<feature type="region of interest" description="Disordered" evidence="1">
    <location>
        <begin position="50"/>
        <end position="78"/>
    </location>
</feature>
<evidence type="ECO:0000313" key="3">
    <source>
        <dbReference type="Proteomes" id="UP001152622"/>
    </source>
</evidence>
<feature type="region of interest" description="Disordered" evidence="1">
    <location>
        <begin position="1"/>
        <end position="27"/>
    </location>
</feature>
<comment type="caution">
    <text evidence="2">The sequence shown here is derived from an EMBL/GenBank/DDBJ whole genome shotgun (WGS) entry which is preliminary data.</text>
</comment>
<accession>A0A9Q1IDX1</accession>
<evidence type="ECO:0000256" key="1">
    <source>
        <dbReference type="SAM" id="MobiDB-lite"/>
    </source>
</evidence>
<evidence type="ECO:0000313" key="2">
    <source>
        <dbReference type="EMBL" id="KAJ8336074.1"/>
    </source>
</evidence>
<reference evidence="2" key="1">
    <citation type="journal article" date="2023" name="Science">
        <title>Genome structures resolve the early diversification of teleost fishes.</title>
        <authorList>
            <person name="Parey E."/>
            <person name="Louis A."/>
            <person name="Montfort J."/>
            <person name="Bouchez O."/>
            <person name="Roques C."/>
            <person name="Iampietro C."/>
            <person name="Lluch J."/>
            <person name="Castinel A."/>
            <person name="Donnadieu C."/>
            <person name="Desvignes T."/>
            <person name="Floi Bucao C."/>
            <person name="Jouanno E."/>
            <person name="Wen M."/>
            <person name="Mejri S."/>
            <person name="Dirks R."/>
            <person name="Jansen H."/>
            <person name="Henkel C."/>
            <person name="Chen W.J."/>
            <person name="Zahm M."/>
            <person name="Cabau C."/>
            <person name="Klopp C."/>
            <person name="Thompson A.W."/>
            <person name="Robinson-Rechavi M."/>
            <person name="Braasch I."/>
            <person name="Lecointre G."/>
            <person name="Bobe J."/>
            <person name="Postlethwait J.H."/>
            <person name="Berthelot C."/>
            <person name="Roest Crollius H."/>
            <person name="Guiguen Y."/>
        </authorList>
    </citation>
    <scope>NUCLEOTIDE SEQUENCE</scope>
    <source>
        <strain evidence="2">WJC10195</strain>
    </source>
</reference>
<keyword evidence="3" id="KW-1185">Reference proteome</keyword>
<dbReference type="AlphaFoldDB" id="A0A9Q1IDX1"/>
<name>A0A9Q1IDX1_SYNKA</name>
<dbReference type="Proteomes" id="UP001152622">
    <property type="component" value="Chromosome 20"/>
</dbReference>
<feature type="compositionally biased region" description="Basic and acidic residues" evidence="1">
    <location>
        <begin position="1"/>
        <end position="20"/>
    </location>
</feature>
<sequence>MGAERRGGVRVRTDAGREAVHASPSPLTCKRSLAHSPVFISDPSLAAVSLDRQRTQQHKSARDVGSAPAMSCEAPIAHPGDLTSSRFSAVCRGERFNLLTRQRESSAGLAEKPFLLRLTSPATRRAVRFPPNRWPGPAAYLASGAGAALH</sequence>
<proteinExistence type="predicted"/>
<dbReference type="EMBL" id="JAINUF010000020">
    <property type="protein sequence ID" value="KAJ8336074.1"/>
    <property type="molecule type" value="Genomic_DNA"/>
</dbReference>
<protein>
    <submittedName>
        <fullName evidence="2">Uncharacterized protein</fullName>
    </submittedName>
</protein>
<organism evidence="2 3">
    <name type="scientific">Synaphobranchus kaupii</name>
    <name type="common">Kaup's arrowtooth eel</name>
    <dbReference type="NCBI Taxonomy" id="118154"/>
    <lineage>
        <taxon>Eukaryota</taxon>
        <taxon>Metazoa</taxon>
        <taxon>Chordata</taxon>
        <taxon>Craniata</taxon>
        <taxon>Vertebrata</taxon>
        <taxon>Euteleostomi</taxon>
        <taxon>Actinopterygii</taxon>
        <taxon>Neopterygii</taxon>
        <taxon>Teleostei</taxon>
        <taxon>Anguilliformes</taxon>
        <taxon>Synaphobranchidae</taxon>
        <taxon>Synaphobranchus</taxon>
    </lineage>
</organism>
<gene>
    <name evidence="2" type="ORF">SKAU_G00394170</name>
</gene>